<feature type="transmembrane region" description="Helical" evidence="2">
    <location>
        <begin position="79"/>
        <end position="96"/>
    </location>
</feature>
<dbReference type="InterPro" id="IPR003675">
    <property type="entry name" value="Rce1/LyrA-like_dom"/>
</dbReference>
<reference evidence="4 5" key="1">
    <citation type="submission" date="2018-02" db="EMBL/GenBank/DDBJ databases">
        <title>Draft genome sequence of Streptococcus oricebi CCUG 70868T type strain.</title>
        <authorList>
            <person name="Mendez V."/>
            <person name="Salva-Serra F."/>
            <person name="Jaen-Luchoro D."/>
            <person name="Gonzales-Siles L."/>
            <person name="Karlsson R."/>
            <person name="Engstrom-Jakobsson H."/>
            <person name="Busquets A."/>
            <person name="Gomila M."/>
            <person name="Pineiro-Iglesias B."/>
            <person name="Bennasar-Figueras A."/>
            <person name="Seeger M."/>
            <person name="Moore E."/>
        </authorList>
    </citation>
    <scope>NUCLEOTIDE SEQUENCE [LARGE SCALE GENOMIC DNA]</scope>
    <source>
        <strain evidence="4 5">CCUG 70868</strain>
    </source>
</reference>
<accession>A0ABS5B4T1</accession>
<comment type="similarity">
    <text evidence="1">Belongs to the UPF0177 family.</text>
</comment>
<dbReference type="InterPro" id="IPR042150">
    <property type="entry name" value="MmRce1-like"/>
</dbReference>
<feature type="transmembrane region" description="Helical" evidence="2">
    <location>
        <begin position="214"/>
        <end position="233"/>
    </location>
</feature>
<dbReference type="Pfam" id="PF02517">
    <property type="entry name" value="Rce1-like"/>
    <property type="match status" value="1"/>
</dbReference>
<dbReference type="Proteomes" id="UP001519296">
    <property type="component" value="Unassembled WGS sequence"/>
</dbReference>
<keyword evidence="2" id="KW-0812">Transmembrane</keyword>
<name>A0ABS5B4T1_9STRE</name>
<sequence length="238" mass="27430">MQKQAKQTFDTTSMLRFLFWTFALTWTAWGLASLIKNNILNNFLQILGVYGPTIGAYLATRPSRQEWLAQFKTKKKDWLYLLGACILAFCSFLLASGNRLDGSSLFIFPLGLLVQILINGEEIGWRGYMQPRFIKHLGFLKGLGLTVIIWIVWHLPLWFFHLRSDSFWFLFLSCPALALCTAGIYKKTQSSLIFMIFHGFHNQVYYFFGVKINLLGELIYYTSLAAYGLYLYYGGKAD</sequence>
<keyword evidence="5" id="KW-1185">Reference proteome</keyword>
<gene>
    <name evidence="4" type="ORF">C4K46_07685</name>
</gene>
<proteinExistence type="inferred from homology"/>
<feature type="domain" description="CAAX prenyl protease 2/Lysostaphin resistance protein A-like" evidence="3">
    <location>
        <begin position="110"/>
        <end position="202"/>
    </location>
</feature>
<evidence type="ECO:0000259" key="3">
    <source>
        <dbReference type="Pfam" id="PF02517"/>
    </source>
</evidence>
<dbReference type="PANTHER" id="PTHR35797">
    <property type="entry name" value="PROTEASE-RELATED"/>
    <property type="match status" value="1"/>
</dbReference>
<feature type="transmembrane region" description="Helical" evidence="2">
    <location>
        <begin position="102"/>
        <end position="118"/>
    </location>
</feature>
<feature type="transmembrane region" description="Helical" evidence="2">
    <location>
        <begin position="139"/>
        <end position="160"/>
    </location>
</feature>
<keyword evidence="2" id="KW-1133">Transmembrane helix</keyword>
<organism evidence="4 5">
    <name type="scientific">Streptococcus oricebi</name>
    <dbReference type="NCBI Taxonomy" id="1547447"/>
    <lineage>
        <taxon>Bacteria</taxon>
        <taxon>Bacillati</taxon>
        <taxon>Bacillota</taxon>
        <taxon>Bacilli</taxon>
        <taxon>Lactobacillales</taxon>
        <taxon>Streptococcaceae</taxon>
        <taxon>Streptococcus</taxon>
    </lineage>
</organism>
<evidence type="ECO:0000256" key="2">
    <source>
        <dbReference type="SAM" id="Phobius"/>
    </source>
</evidence>
<evidence type="ECO:0000313" key="5">
    <source>
        <dbReference type="Proteomes" id="UP001519296"/>
    </source>
</evidence>
<feature type="transmembrane region" description="Helical" evidence="2">
    <location>
        <begin position="42"/>
        <end position="59"/>
    </location>
</feature>
<dbReference type="RefSeq" id="WP_209628314.1">
    <property type="nucleotide sequence ID" value="NZ_PRDG01000004.1"/>
</dbReference>
<dbReference type="EMBL" id="PRDG01000004">
    <property type="protein sequence ID" value="MBP2623819.1"/>
    <property type="molecule type" value="Genomic_DNA"/>
</dbReference>
<feature type="transmembrane region" description="Helical" evidence="2">
    <location>
        <begin position="166"/>
        <end position="185"/>
    </location>
</feature>
<comment type="caution">
    <text evidence="4">The sequence shown here is derived from an EMBL/GenBank/DDBJ whole genome shotgun (WGS) entry which is preliminary data.</text>
</comment>
<evidence type="ECO:0000256" key="1">
    <source>
        <dbReference type="ARBA" id="ARBA00009067"/>
    </source>
</evidence>
<evidence type="ECO:0000313" key="4">
    <source>
        <dbReference type="EMBL" id="MBP2623819.1"/>
    </source>
</evidence>
<dbReference type="PANTHER" id="PTHR35797:SF1">
    <property type="entry name" value="PROTEASE"/>
    <property type="match status" value="1"/>
</dbReference>
<protein>
    <recommendedName>
        <fullName evidence="3">CAAX prenyl protease 2/Lysostaphin resistance protein A-like domain-containing protein</fullName>
    </recommendedName>
</protein>
<keyword evidence="2" id="KW-0472">Membrane</keyword>